<dbReference type="AlphaFoldDB" id="A0A8B6D3Q3"/>
<dbReference type="EMBL" id="UYJE01002745">
    <property type="protein sequence ID" value="VDI13305.1"/>
    <property type="molecule type" value="Genomic_DNA"/>
</dbReference>
<evidence type="ECO:0000256" key="1">
    <source>
        <dbReference type="SAM" id="MobiDB-lite"/>
    </source>
</evidence>
<evidence type="ECO:0000313" key="2">
    <source>
        <dbReference type="EMBL" id="VDI13305.1"/>
    </source>
</evidence>
<feature type="compositionally biased region" description="Polar residues" evidence="1">
    <location>
        <begin position="316"/>
        <end position="331"/>
    </location>
</feature>
<name>A0A8B6D3Q3_MYTGA</name>
<evidence type="ECO:0008006" key="4">
    <source>
        <dbReference type="Google" id="ProtNLM"/>
    </source>
</evidence>
<accession>A0A8B6D3Q3</accession>
<feature type="region of interest" description="Disordered" evidence="1">
    <location>
        <begin position="297"/>
        <end position="331"/>
    </location>
</feature>
<feature type="non-terminal residue" evidence="2">
    <location>
        <position position="1"/>
    </location>
</feature>
<proteinExistence type="predicted"/>
<keyword evidence="3" id="KW-1185">Reference proteome</keyword>
<evidence type="ECO:0000313" key="3">
    <source>
        <dbReference type="Proteomes" id="UP000596742"/>
    </source>
</evidence>
<reference evidence="2" key="1">
    <citation type="submission" date="2018-11" db="EMBL/GenBank/DDBJ databases">
        <authorList>
            <person name="Alioto T."/>
            <person name="Alioto T."/>
        </authorList>
    </citation>
    <scope>NUCLEOTIDE SEQUENCE</scope>
</reference>
<comment type="caution">
    <text evidence="2">The sequence shown here is derived from an EMBL/GenBank/DDBJ whole genome shotgun (WGS) entry which is preliminary data.</text>
</comment>
<dbReference type="Proteomes" id="UP000596742">
    <property type="component" value="Unassembled WGS sequence"/>
</dbReference>
<sequence>KSSQELLRKDFNGITWDQAQDACKPHGLANREGYLRESGILNNHEFWIGKTIDRIPTRWIELIAHSFTSVIKHEHATWYQASDSCGNDGLEFEESIFNEVGTLHGKMFWLGKAIYSKTSDWIEILVYQGNVSNHKGRQCTTLNCRDGHNNLKAENCTLRDNRLAGRCGNKDIGSWGKTFESSLIRCISKNQLLLAPLHYCNKNGNKNEAVTSWTNVFRDVWNRQLTKAEGGYDHPLQCLAGELVQVDGLLQLNKTRKDCNEVLDWFVCKSGSGYRSTQINPFNRRVIPAEAYVPSQTSVQDTKFQQTEDIPENKNTDSSTPMVETPHSTPNEFAETQTNTIAVVPDVYAVPDRPAYPMTDAIRNQPNMTVNKVTNTTSERKNFDEILVIPEIKKNLPKKKNNKDNNSKAIS</sequence>
<gene>
    <name evidence="2" type="ORF">MGAL_10B041036</name>
</gene>
<protein>
    <recommendedName>
        <fullName evidence="4">C-type lectin domain-containing protein</fullName>
    </recommendedName>
</protein>
<organism evidence="2 3">
    <name type="scientific">Mytilus galloprovincialis</name>
    <name type="common">Mediterranean mussel</name>
    <dbReference type="NCBI Taxonomy" id="29158"/>
    <lineage>
        <taxon>Eukaryota</taxon>
        <taxon>Metazoa</taxon>
        <taxon>Spiralia</taxon>
        <taxon>Lophotrochozoa</taxon>
        <taxon>Mollusca</taxon>
        <taxon>Bivalvia</taxon>
        <taxon>Autobranchia</taxon>
        <taxon>Pteriomorphia</taxon>
        <taxon>Mytilida</taxon>
        <taxon>Mytiloidea</taxon>
        <taxon>Mytilidae</taxon>
        <taxon>Mytilinae</taxon>
        <taxon>Mytilus</taxon>
    </lineage>
</organism>
<feature type="compositionally biased region" description="Polar residues" evidence="1">
    <location>
        <begin position="297"/>
        <end position="308"/>
    </location>
</feature>